<evidence type="ECO:0000313" key="8">
    <source>
        <dbReference type="Proteomes" id="UP001178461"/>
    </source>
</evidence>
<comment type="subcellular location">
    <subcellularLocation>
        <location evidence="1">Secreted</location>
    </subcellularLocation>
</comment>
<dbReference type="InterPro" id="IPR036056">
    <property type="entry name" value="Fibrinogen-like_C"/>
</dbReference>
<keyword evidence="8" id="KW-1185">Reference proteome</keyword>
<name>A0AA35LHH9_9SAUR</name>
<dbReference type="InterPro" id="IPR014716">
    <property type="entry name" value="Fibrinogen_a/b/g_C_1"/>
</dbReference>
<sequence>MKRPAVMRHPPVKTMMCTRQSGSAGSSKRSPRANRNVLAAEATIPVPSVDSETPSVGSVPEGATSLRSANRLRLTRPPSPTRKSKSSLQSAKESCFALTNCHCLSGTTIGQTDSPTRRKLNVTVLTEGAPCDMEIDTGSALSIVSWSTIKRLVPRVSKRQLDSHRVHVVFPRQSYGSVDFDQDWDSWKRAFGSQLMEFWLGNDHLHLLSSLGDSLSYDAFLS</sequence>
<dbReference type="GO" id="GO:0005615">
    <property type="term" value="C:extracellular space"/>
    <property type="evidence" value="ECO:0007669"/>
    <property type="project" value="TreeGrafter"/>
</dbReference>
<proteinExistence type="predicted"/>
<protein>
    <recommendedName>
        <fullName evidence="6">Fibrinogen C-terminal domain-containing protein</fullName>
    </recommendedName>
</protein>
<evidence type="ECO:0000256" key="1">
    <source>
        <dbReference type="ARBA" id="ARBA00004613"/>
    </source>
</evidence>
<accession>A0AA35LHH9</accession>
<dbReference type="GO" id="GO:0097367">
    <property type="term" value="F:carbohydrate derivative binding"/>
    <property type="evidence" value="ECO:0007669"/>
    <property type="project" value="TreeGrafter"/>
</dbReference>
<dbReference type="Proteomes" id="UP001178461">
    <property type="component" value="Chromosome 15"/>
</dbReference>
<dbReference type="GO" id="GO:0001867">
    <property type="term" value="P:complement activation, lectin pathway"/>
    <property type="evidence" value="ECO:0007669"/>
    <property type="project" value="TreeGrafter"/>
</dbReference>
<dbReference type="Gene3D" id="3.90.215.10">
    <property type="entry name" value="Gamma Fibrinogen, chain A, domain 1"/>
    <property type="match status" value="1"/>
</dbReference>
<gene>
    <name evidence="7" type="ORF">PODLI_1B028633</name>
</gene>
<keyword evidence="2" id="KW-0964">Secreted</keyword>
<evidence type="ECO:0000256" key="3">
    <source>
        <dbReference type="ARBA" id="ARBA00022729"/>
    </source>
</evidence>
<dbReference type="PANTHER" id="PTHR19143">
    <property type="entry name" value="FIBRINOGEN/TENASCIN/ANGIOPOEITIN"/>
    <property type="match status" value="1"/>
</dbReference>
<evidence type="ECO:0000256" key="5">
    <source>
        <dbReference type="SAM" id="MobiDB-lite"/>
    </source>
</evidence>
<evidence type="ECO:0000256" key="4">
    <source>
        <dbReference type="ARBA" id="ARBA00023157"/>
    </source>
</evidence>
<organism evidence="7 8">
    <name type="scientific">Podarcis lilfordi</name>
    <name type="common">Lilford's wall lizard</name>
    <dbReference type="NCBI Taxonomy" id="74358"/>
    <lineage>
        <taxon>Eukaryota</taxon>
        <taxon>Metazoa</taxon>
        <taxon>Chordata</taxon>
        <taxon>Craniata</taxon>
        <taxon>Vertebrata</taxon>
        <taxon>Euteleostomi</taxon>
        <taxon>Lepidosauria</taxon>
        <taxon>Squamata</taxon>
        <taxon>Bifurcata</taxon>
        <taxon>Unidentata</taxon>
        <taxon>Episquamata</taxon>
        <taxon>Laterata</taxon>
        <taxon>Lacertibaenia</taxon>
        <taxon>Lacertidae</taxon>
        <taxon>Podarcis</taxon>
    </lineage>
</organism>
<dbReference type="EMBL" id="OX395141">
    <property type="protein sequence ID" value="CAI5795659.1"/>
    <property type="molecule type" value="Genomic_DNA"/>
</dbReference>
<dbReference type="AlphaFoldDB" id="A0AA35LHH9"/>
<keyword evidence="3" id="KW-0732">Signal</keyword>
<keyword evidence="4" id="KW-1015">Disulfide bond</keyword>
<dbReference type="GO" id="GO:0003823">
    <property type="term" value="F:antigen binding"/>
    <property type="evidence" value="ECO:0007669"/>
    <property type="project" value="TreeGrafter"/>
</dbReference>
<dbReference type="GO" id="GO:0005102">
    <property type="term" value="F:signaling receptor binding"/>
    <property type="evidence" value="ECO:0007669"/>
    <property type="project" value="TreeGrafter"/>
</dbReference>
<feature type="compositionally biased region" description="Polar residues" evidence="5">
    <location>
        <begin position="17"/>
        <end position="28"/>
    </location>
</feature>
<feature type="region of interest" description="Disordered" evidence="5">
    <location>
        <begin position="1"/>
        <end position="88"/>
    </location>
</feature>
<dbReference type="InterPro" id="IPR002181">
    <property type="entry name" value="Fibrinogen_a/b/g_C_dom"/>
</dbReference>
<evidence type="ECO:0000256" key="2">
    <source>
        <dbReference type="ARBA" id="ARBA00022525"/>
    </source>
</evidence>
<dbReference type="PANTHER" id="PTHR19143:SF415">
    <property type="entry name" value="FICOLIN-3"/>
    <property type="match status" value="1"/>
</dbReference>
<feature type="domain" description="Fibrinogen C-terminal" evidence="6">
    <location>
        <begin position="168"/>
        <end position="213"/>
    </location>
</feature>
<evidence type="ECO:0000259" key="6">
    <source>
        <dbReference type="Pfam" id="PF00147"/>
    </source>
</evidence>
<dbReference type="SUPFAM" id="SSF56496">
    <property type="entry name" value="Fibrinogen C-terminal domain-like"/>
    <property type="match status" value="1"/>
</dbReference>
<dbReference type="Pfam" id="PF00147">
    <property type="entry name" value="Fibrinogen_C"/>
    <property type="match status" value="1"/>
</dbReference>
<dbReference type="InterPro" id="IPR050373">
    <property type="entry name" value="Fibrinogen_C-term_domain"/>
</dbReference>
<reference evidence="7" key="1">
    <citation type="submission" date="2022-12" db="EMBL/GenBank/DDBJ databases">
        <authorList>
            <person name="Alioto T."/>
            <person name="Alioto T."/>
            <person name="Gomez Garrido J."/>
        </authorList>
    </citation>
    <scope>NUCLEOTIDE SEQUENCE</scope>
</reference>
<evidence type="ECO:0000313" key="7">
    <source>
        <dbReference type="EMBL" id="CAI5795659.1"/>
    </source>
</evidence>